<organism evidence="1 2">
    <name type="scientific">Coregonus suidteri</name>
    <dbReference type="NCBI Taxonomy" id="861788"/>
    <lineage>
        <taxon>Eukaryota</taxon>
        <taxon>Metazoa</taxon>
        <taxon>Chordata</taxon>
        <taxon>Craniata</taxon>
        <taxon>Vertebrata</taxon>
        <taxon>Euteleostomi</taxon>
        <taxon>Actinopterygii</taxon>
        <taxon>Neopterygii</taxon>
        <taxon>Teleostei</taxon>
        <taxon>Protacanthopterygii</taxon>
        <taxon>Salmoniformes</taxon>
        <taxon>Salmonidae</taxon>
        <taxon>Coregoninae</taxon>
        <taxon>Coregonus</taxon>
    </lineage>
</organism>
<evidence type="ECO:0000313" key="1">
    <source>
        <dbReference type="EMBL" id="KAK6316508.1"/>
    </source>
</evidence>
<dbReference type="Proteomes" id="UP001356427">
    <property type="component" value="Unassembled WGS sequence"/>
</dbReference>
<protein>
    <submittedName>
        <fullName evidence="1">Uncharacterized protein</fullName>
    </submittedName>
</protein>
<name>A0AAN8LTD7_9TELE</name>
<accession>A0AAN8LTD7</accession>
<sequence length="95" mass="10755">MLSAAVCAELSDGFLARRDPAFVKLTSESDFTFRSKLGEFTQQMHSLWQENNSAGRVKASHLMVFRFMSAQRRMNATRGNTDCQTKAKEKYIASL</sequence>
<dbReference type="AlphaFoldDB" id="A0AAN8LTD7"/>
<gene>
    <name evidence="1" type="ORF">J4Q44_G00140320</name>
</gene>
<dbReference type="EMBL" id="JAGTTL010000011">
    <property type="protein sequence ID" value="KAK6316508.1"/>
    <property type="molecule type" value="Genomic_DNA"/>
</dbReference>
<proteinExistence type="predicted"/>
<reference evidence="1 2" key="1">
    <citation type="submission" date="2021-04" db="EMBL/GenBank/DDBJ databases">
        <authorList>
            <person name="De Guttry C."/>
            <person name="Zahm M."/>
            <person name="Klopp C."/>
            <person name="Cabau C."/>
            <person name="Louis A."/>
            <person name="Berthelot C."/>
            <person name="Parey E."/>
            <person name="Roest Crollius H."/>
            <person name="Montfort J."/>
            <person name="Robinson-Rechavi M."/>
            <person name="Bucao C."/>
            <person name="Bouchez O."/>
            <person name="Gislard M."/>
            <person name="Lluch J."/>
            <person name="Milhes M."/>
            <person name="Lampietro C."/>
            <person name="Lopez Roques C."/>
            <person name="Donnadieu C."/>
            <person name="Braasch I."/>
            <person name="Desvignes T."/>
            <person name="Postlethwait J."/>
            <person name="Bobe J."/>
            <person name="Wedekind C."/>
            <person name="Guiguen Y."/>
        </authorList>
    </citation>
    <scope>NUCLEOTIDE SEQUENCE [LARGE SCALE GENOMIC DNA]</scope>
    <source>
        <strain evidence="1">Cs_M1</strain>
        <tissue evidence="1">Blood</tissue>
    </source>
</reference>
<evidence type="ECO:0000313" key="2">
    <source>
        <dbReference type="Proteomes" id="UP001356427"/>
    </source>
</evidence>
<comment type="caution">
    <text evidence="1">The sequence shown here is derived from an EMBL/GenBank/DDBJ whole genome shotgun (WGS) entry which is preliminary data.</text>
</comment>
<keyword evidence="2" id="KW-1185">Reference proteome</keyword>